<dbReference type="SMART" id="SM00558">
    <property type="entry name" value="JmjC"/>
    <property type="match status" value="1"/>
</dbReference>
<dbReference type="Pfam" id="PF13621">
    <property type="entry name" value="Cupin_8"/>
    <property type="match status" value="1"/>
</dbReference>
<evidence type="ECO:0000259" key="1">
    <source>
        <dbReference type="PROSITE" id="PS51184"/>
    </source>
</evidence>
<evidence type="ECO:0000313" key="2">
    <source>
        <dbReference type="EMBL" id="KAF4619841.1"/>
    </source>
</evidence>
<dbReference type="SUPFAM" id="SSF51197">
    <property type="entry name" value="Clavaminate synthase-like"/>
    <property type="match status" value="1"/>
</dbReference>
<dbReference type="InterPro" id="IPR003347">
    <property type="entry name" value="JmjC_dom"/>
</dbReference>
<organism evidence="2 3">
    <name type="scientific">Agrocybe pediades</name>
    <dbReference type="NCBI Taxonomy" id="84607"/>
    <lineage>
        <taxon>Eukaryota</taxon>
        <taxon>Fungi</taxon>
        <taxon>Dikarya</taxon>
        <taxon>Basidiomycota</taxon>
        <taxon>Agaricomycotina</taxon>
        <taxon>Agaricomycetes</taxon>
        <taxon>Agaricomycetidae</taxon>
        <taxon>Agaricales</taxon>
        <taxon>Agaricineae</taxon>
        <taxon>Strophariaceae</taxon>
        <taxon>Agrocybe</taxon>
    </lineage>
</organism>
<proteinExistence type="predicted"/>
<protein>
    <recommendedName>
        <fullName evidence="1">JmjC domain-containing protein</fullName>
    </recommendedName>
</protein>
<accession>A0A8H4VR58</accession>
<dbReference type="PANTHER" id="PTHR12461:SF99">
    <property type="entry name" value="BIFUNCTIONAL PEPTIDASE AND (3S)-LYSYL HYDROXYLASE JMJD7"/>
    <property type="match status" value="1"/>
</dbReference>
<name>A0A8H4VR58_9AGAR</name>
<dbReference type="AlphaFoldDB" id="A0A8H4VR58"/>
<dbReference type="Proteomes" id="UP000521872">
    <property type="component" value="Unassembled WGS sequence"/>
</dbReference>
<sequence length="292" mass="33057">MLFESTSTRPLFELPAGFRFPALSTWTDEYLKDKMGTRDISVAVTPNGLADAITPGPDGKLYFVEPWIEKMTMEQLLQSLHDPERDVRYLQSQNGNLFSSTSFYDASDSVPTSEFAPLLDDLPKEVPWCSEALGQKPDAVNIWIGDQRSVTSIHSDPYENIYTVIRGEKEFLLLPPTDSWCLKERLYPHATYSRQHESEALRITPSGPDATEVRWSSVLDPTATGALPEEVTPIRVTLRPGDSLYLPVGWWHYVRQSGLTIALNWWYDAEMRGMTWTTLNFLRNVVPVAPGN</sequence>
<feature type="domain" description="JmjC" evidence="1">
    <location>
        <begin position="99"/>
        <end position="282"/>
    </location>
</feature>
<dbReference type="PROSITE" id="PS51184">
    <property type="entry name" value="JMJC"/>
    <property type="match status" value="1"/>
</dbReference>
<dbReference type="Gene3D" id="2.60.120.10">
    <property type="entry name" value="Jelly Rolls"/>
    <property type="match status" value="1"/>
</dbReference>
<dbReference type="InterPro" id="IPR041667">
    <property type="entry name" value="Cupin_8"/>
</dbReference>
<dbReference type="PANTHER" id="PTHR12461">
    <property type="entry name" value="HYPOXIA-INDUCIBLE FACTOR 1 ALPHA INHIBITOR-RELATED"/>
    <property type="match status" value="1"/>
</dbReference>
<keyword evidence="3" id="KW-1185">Reference proteome</keyword>
<reference evidence="2 3" key="1">
    <citation type="submission" date="2019-12" db="EMBL/GenBank/DDBJ databases">
        <authorList>
            <person name="Floudas D."/>
            <person name="Bentzer J."/>
            <person name="Ahren D."/>
            <person name="Johansson T."/>
            <person name="Persson P."/>
            <person name="Tunlid A."/>
        </authorList>
    </citation>
    <scope>NUCLEOTIDE SEQUENCE [LARGE SCALE GENOMIC DNA]</scope>
    <source>
        <strain evidence="2 3">CBS 102.39</strain>
    </source>
</reference>
<dbReference type="EMBL" id="JAACJL010000016">
    <property type="protein sequence ID" value="KAF4619841.1"/>
    <property type="molecule type" value="Genomic_DNA"/>
</dbReference>
<evidence type="ECO:0000313" key="3">
    <source>
        <dbReference type="Proteomes" id="UP000521872"/>
    </source>
</evidence>
<gene>
    <name evidence="2" type="ORF">D9613_005073</name>
</gene>
<dbReference type="InterPro" id="IPR014710">
    <property type="entry name" value="RmlC-like_jellyroll"/>
</dbReference>
<comment type="caution">
    <text evidence="2">The sequence shown here is derived from an EMBL/GenBank/DDBJ whole genome shotgun (WGS) entry which is preliminary data.</text>
</comment>